<dbReference type="InterPro" id="IPR000592">
    <property type="entry name" value="Ribosomal_eS27"/>
</dbReference>
<keyword evidence="7" id="KW-1185">Reference proteome</keyword>
<dbReference type="PANTHER" id="PTHR11594">
    <property type="entry name" value="40S RIBOSOMAL PROTEIN S27"/>
    <property type="match status" value="1"/>
</dbReference>
<dbReference type="Proteomes" id="UP001153321">
    <property type="component" value="Chromosome 12"/>
</dbReference>
<dbReference type="InterPro" id="IPR011332">
    <property type="entry name" value="Ribosomal_zn-bd"/>
</dbReference>
<evidence type="ECO:0000256" key="1">
    <source>
        <dbReference type="ARBA" id="ARBA00010919"/>
    </source>
</evidence>
<proteinExistence type="inferred from homology"/>
<dbReference type="InterPro" id="IPR023407">
    <property type="entry name" value="Ribosomal_eS27_Zn-bd_dom_sf"/>
</dbReference>
<comment type="cofactor">
    <cofactor evidence="5">
        <name>Zn(2+)</name>
        <dbReference type="ChEBI" id="CHEBI:29105"/>
    </cofactor>
    <text evidence="5">Binds 1 zinc ion per subunit.</text>
</comment>
<keyword evidence="3 5" id="KW-0689">Ribosomal protein</keyword>
<organism evidence="6 7">
    <name type="scientific">Spodoptera littoralis</name>
    <name type="common">Egyptian cotton leafworm</name>
    <dbReference type="NCBI Taxonomy" id="7109"/>
    <lineage>
        <taxon>Eukaryota</taxon>
        <taxon>Metazoa</taxon>
        <taxon>Ecdysozoa</taxon>
        <taxon>Arthropoda</taxon>
        <taxon>Hexapoda</taxon>
        <taxon>Insecta</taxon>
        <taxon>Pterygota</taxon>
        <taxon>Neoptera</taxon>
        <taxon>Endopterygota</taxon>
        <taxon>Lepidoptera</taxon>
        <taxon>Glossata</taxon>
        <taxon>Ditrysia</taxon>
        <taxon>Noctuoidea</taxon>
        <taxon>Noctuidae</taxon>
        <taxon>Amphipyrinae</taxon>
        <taxon>Spodoptera</taxon>
    </lineage>
</organism>
<dbReference type="EMBL" id="LR824543">
    <property type="protein sequence ID" value="CAH1636050.1"/>
    <property type="molecule type" value="Genomic_DNA"/>
</dbReference>
<dbReference type="GO" id="GO:0003735">
    <property type="term" value="F:structural constituent of ribosome"/>
    <property type="evidence" value="ECO:0007669"/>
    <property type="project" value="InterPro"/>
</dbReference>
<gene>
    <name evidence="6" type="ORF">SPLIT_LOCUS1412</name>
</gene>
<sequence length="223" mass="25381">MFCERIVIYSLWILKNLYLSLDHWQPFLFRFCIKAVTMPLAIDLLHPSPASEKRKHKLKRLVPHPNSYFMDVKCPGCYKITTVFSHAQRVVVCAGCSTILCQPTGGRARLTEEEEPEILQGFPGYSSIDDNVAPYEIQSIEDLIENVNNTQNEALSDNDEDEDESTPVLSNAQALSAVYDLRRYVASMDQTEDALQKLNYVENLLIANASKSFCQTKISDYFK</sequence>
<dbReference type="PROSITE" id="PS01168">
    <property type="entry name" value="RIBOSOMAL_S27E"/>
    <property type="match status" value="1"/>
</dbReference>
<evidence type="ECO:0000256" key="4">
    <source>
        <dbReference type="ARBA" id="ARBA00023274"/>
    </source>
</evidence>
<evidence type="ECO:0000256" key="2">
    <source>
        <dbReference type="ARBA" id="ARBA00022833"/>
    </source>
</evidence>
<name>A0A9P0MZH1_SPOLI</name>
<dbReference type="Pfam" id="PF01667">
    <property type="entry name" value="Ribosomal_S27e"/>
    <property type="match status" value="1"/>
</dbReference>
<keyword evidence="5" id="KW-0479">Metal-binding</keyword>
<evidence type="ECO:0000256" key="5">
    <source>
        <dbReference type="RuleBase" id="RU000671"/>
    </source>
</evidence>
<dbReference type="GO" id="GO:0006412">
    <property type="term" value="P:translation"/>
    <property type="evidence" value="ECO:0007669"/>
    <property type="project" value="InterPro"/>
</dbReference>
<dbReference type="GO" id="GO:0005840">
    <property type="term" value="C:ribosome"/>
    <property type="evidence" value="ECO:0007669"/>
    <property type="project" value="UniProtKB-KW"/>
</dbReference>
<reference evidence="6" key="1">
    <citation type="submission" date="2022-02" db="EMBL/GenBank/DDBJ databases">
        <authorList>
            <person name="King R."/>
        </authorList>
    </citation>
    <scope>NUCLEOTIDE SEQUENCE</scope>
</reference>
<dbReference type="GO" id="GO:1990904">
    <property type="term" value="C:ribonucleoprotein complex"/>
    <property type="evidence" value="ECO:0007669"/>
    <property type="project" value="UniProtKB-KW"/>
</dbReference>
<evidence type="ECO:0000313" key="6">
    <source>
        <dbReference type="EMBL" id="CAH1636050.1"/>
    </source>
</evidence>
<protein>
    <recommendedName>
        <fullName evidence="5">40S ribosomal protein S27</fullName>
    </recommendedName>
</protein>
<accession>A0A9P0MZH1</accession>
<dbReference type="SUPFAM" id="SSF57829">
    <property type="entry name" value="Zn-binding ribosomal proteins"/>
    <property type="match status" value="1"/>
</dbReference>
<keyword evidence="2 5" id="KW-0862">Zinc</keyword>
<evidence type="ECO:0000256" key="3">
    <source>
        <dbReference type="ARBA" id="ARBA00022980"/>
    </source>
</evidence>
<keyword evidence="5" id="KW-0863">Zinc-finger</keyword>
<evidence type="ECO:0000313" key="7">
    <source>
        <dbReference type="Proteomes" id="UP001153321"/>
    </source>
</evidence>
<dbReference type="HAMAP" id="MF_00371">
    <property type="entry name" value="Ribosomal_eS27"/>
    <property type="match status" value="1"/>
</dbReference>
<dbReference type="AlphaFoldDB" id="A0A9P0MZH1"/>
<dbReference type="Gene3D" id="2.20.25.100">
    <property type="entry name" value="Zn-binding ribosomal proteins"/>
    <property type="match status" value="1"/>
</dbReference>
<dbReference type="FunFam" id="2.20.25.100:FF:000001">
    <property type="entry name" value="40S ribosomal protein S27"/>
    <property type="match status" value="1"/>
</dbReference>
<keyword evidence="4 5" id="KW-0687">Ribonucleoprotein</keyword>
<dbReference type="GO" id="GO:0008270">
    <property type="term" value="F:zinc ion binding"/>
    <property type="evidence" value="ECO:0007669"/>
    <property type="project" value="UniProtKB-KW"/>
</dbReference>
<comment type="similarity">
    <text evidence="1 5">Belongs to the eukaryotic ribosomal protein eS27 family.</text>
</comment>